<dbReference type="AlphaFoldDB" id="A0A172WEM3"/>
<gene>
    <name evidence="1" type="ORF">A7C91_00610</name>
</gene>
<evidence type="ECO:0000313" key="2">
    <source>
        <dbReference type="Proteomes" id="UP000076969"/>
    </source>
</evidence>
<dbReference type="Proteomes" id="UP000076969">
    <property type="component" value="Chromosome"/>
</dbReference>
<keyword evidence="2" id="KW-1185">Reference proteome</keyword>
<proteinExistence type="predicted"/>
<protein>
    <submittedName>
        <fullName evidence="1">Uncharacterized protein</fullName>
    </submittedName>
</protein>
<evidence type="ECO:0000313" key="1">
    <source>
        <dbReference type="EMBL" id="ANF21872.1"/>
    </source>
</evidence>
<dbReference type="EMBL" id="CP015520">
    <property type="protein sequence ID" value="ANF21872.1"/>
    <property type="molecule type" value="Genomic_DNA"/>
</dbReference>
<accession>A0A172WEM3</accession>
<sequence length="109" mass="12769">MALFDYNSTPIWKEKYRTFPEMYPNRSIILADLFIHFVNTSDGNISSKICPDVRRPYISHIRILGETVYYTMGYYDIDLWKTGALIYLVRAEEVKKSEIATIEGHPPRC</sequence>
<dbReference type="KEGG" id="tpie:A7C91_00610"/>
<organism evidence="1 2">
    <name type="scientific">Thermococcus piezophilus</name>
    <dbReference type="NCBI Taxonomy" id="1712654"/>
    <lineage>
        <taxon>Archaea</taxon>
        <taxon>Methanobacteriati</taxon>
        <taxon>Methanobacteriota</taxon>
        <taxon>Thermococci</taxon>
        <taxon>Thermococcales</taxon>
        <taxon>Thermococcaceae</taxon>
        <taxon>Thermococcus</taxon>
    </lineage>
</organism>
<reference evidence="2" key="1">
    <citation type="journal article" date="2016" name="Syst. Appl. Microbiol.">
        <title>Thermococcus piezophilus sp. nov., a novel hyperthermophilic and piezophilic archaeon with a broad pressure range for growth, isolated from a deepest hydrothermal vent at the Mid-Cayman Rise.</title>
        <authorList>
            <person name="Dalmasso C."/>
            <person name="Oger P."/>
            <person name="Selva G."/>
            <person name="Courtine D."/>
            <person name="L'Haridon S."/>
            <person name="Garlaschelli A."/>
            <person name="Roussel E."/>
            <person name="Miyazaki J."/>
            <person name="Reveillaud J."/>
            <person name="Jebbar M."/>
            <person name="Takai K."/>
            <person name="Maignien L."/>
            <person name="Alain K."/>
        </authorList>
    </citation>
    <scope>NUCLEOTIDE SEQUENCE [LARGE SCALE GENOMIC DNA]</scope>
    <source>
        <strain evidence="2">CDGS</strain>
    </source>
</reference>
<name>A0A172WEM3_9EURY</name>